<keyword evidence="1" id="KW-0472">Membrane</keyword>
<dbReference type="RefSeq" id="WP_076600395.1">
    <property type="nucleotide sequence ID" value="NZ_FTMD01000001.1"/>
</dbReference>
<keyword evidence="1" id="KW-1133">Transmembrane helix</keyword>
<gene>
    <name evidence="2" type="ORF">SAMN05421829_101388</name>
</gene>
<dbReference type="Pfam" id="PF11660">
    <property type="entry name" value="DUF3262"/>
    <property type="match status" value="1"/>
</dbReference>
<dbReference type="Proteomes" id="UP000186819">
    <property type="component" value="Unassembled WGS sequence"/>
</dbReference>
<evidence type="ECO:0000313" key="2">
    <source>
        <dbReference type="EMBL" id="SIP93823.1"/>
    </source>
</evidence>
<organism evidence="2 3">
    <name type="scientific">Aromatoleum tolulyticum</name>
    <dbReference type="NCBI Taxonomy" id="34027"/>
    <lineage>
        <taxon>Bacteria</taxon>
        <taxon>Pseudomonadati</taxon>
        <taxon>Pseudomonadota</taxon>
        <taxon>Betaproteobacteria</taxon>
        <taxon>Rhodocyclales</taxon>
        <taxon>Rhodocyclaceae</taxon>
        <taxon>Aromatoleum</taxon>
    </lineage>
</organism>
<dbReference type="InterPro" id="IPR021676">
    <property type="entry name" value="DUF3262"/>
</dbReference>
<dbReference type="EMBL" id="FTMD01000001">
    <property type="protein sequence ID" value="SIP93823.1"/>
    <property type="molecule type" value="Genomic_DNA"/>
</dbReference>
<proteinExistence type="predicted"/>
<name>A0A1N6NP57_9RHOO</name>
<dbReference type="NCBIfam" id="TIGR03758">
    <property type="entry name" value="conj_TIGR03758"/>
    <property type="match status" value="1"/>
</dbReference>
<dbReference type="STRING" id="34027.SAMN05421829_101388"/>
<protein>
    <submittedName>
        <fullName evidence="2">Integrating conjugative element protein, PFL_4701 family</fullName>
    </submittedName>
</protein>
<evidence type="ECO:0000313" key="3">
    <source>
        <dbReference type="Proteomes" id="UP000186819"/>
    </source>
</evidence>
<reference evidence="3" key="1">
    <citation type="submission" date="2017-01" db="EMBL/GenBank/DDBJ databases">
        <authorList>
            <person name="Varghese N."/>
            <person name="Submissions S."/>
        </authorList>
    </citation>
    <scope>NUCLEOTIDE SEQUENCE [LARGE SCALE GENOMIC DNA]</scope>
    <source>
        <strain evidence="3">ATCC 51758</strain>
    </source>
</reference>
<dbReference type="AlphaFoldDB" id="A0A1N6NP57"/>
<sequence length="79" mass="8748">MTPSADQVAAFQANGGFTPVTVSTVVLGFVFAILLLWGVWAMRTAYVGWAENRLTQRQFLGVVVRFVAMYLVLSFFLLS</sequence>
<feature type="transmembrane region" description="Helical" evidence="1">
    <location>
        <begin position="59"/>
        <end position="78"/>
    </location>
</feature>
<feature type="transmembrane region" description="Helical" evidence="1">
    <location>
        <begin position="20"/>
        <end position="39"/>
    </location>
</feature>
<evidence type="ECO:0000256" key="1">
    <source>
        <dbReference type="SAM" id="Phobius"/>
    </source>
</evidence>
<dbReference type="OrthoDB" id="8451560at2"/>
<keyword evidence="1" id="KW-0812">Transmembrane</keyword>
<accession>A0A1N6NP57</accession>
<keyword evidence="3" id="KW-1185">Reference proteome</keyword>